<accession>A0A0A7KIZ0</accession>
<evidence type="ECO:0000256" key="6">
    <source>
        <dbReference type="ARBA" id="ARBA00023136"/>
    </source>
</evidence>
<evidence type="ECO:0000313" key="9">
    <source>
        <dbReference type="EMBL" id="AIZ45194.1"/>
    </source>
</evidence>
<dbReference type="InterPro" id="IPR000515">
    <property type="entry name" value="MetI-like"/>
</dbReference>
<feature type="transmembrane region" description="Helical" evidence="7">
    <location>
        <begin position="135"/>
        <end position="159"/>
    </location>
</feature>
<dbReference type="Pfam" id="PF19300">
    <property type="entry name" value="BPD_transp_1_N"/>
    <property type="match status" value="1"/>
</dbReference>
<dbReference type="EMBL" id="CP010028">
    <property type="protein sequence ID" value="AIZ45194.1"/>
    <property type="molecule type" value="Genomic_DNA"/>
</dbReference>
<dbReference type="GO" id="GO:0005886">
    <property type="term" value="C:plasma membrane"/>
    <property type="evidence" value="ECO:0007669"/>
    <property type="project" value="UniProtKB-SubCell"/>
</dbReference>
<evidence type="ECO:0000256" key="1">
    <source>
        <dbReference type="ARBA" id="ARBA00004651"/>
    </source>
</evidence>
<dbReference type="SUPFAM" id="SSF161098">
    <property type="entry name" value="MetI-like"/>
    <property type="match status" value="1"/>
</dbReference>
<dbReference type="STRING" id="1182571.QR90_08910"/>
<evidence type="ECO:0000256" key="3">
    <source>
        <dbReference type="ARBA" id="ARBA00022475"/>
    </source>
</evidence>
<keyword evidence="4 7" id="KW-0812">Transmembrane</keyword>
<dbReference type="AlphaFoldDB" id="A0A0A7KIZ0"/>
<keyword evidence="2 7" id="KW-0813">Transport</keyword>
<name>A0A0A7KIZ0_9DEIO</name>
<dbReference type="InterPro" id="IPR035906">
    <property type="entry name" value="MetI-like_sf"/>
</dbReference>
<keyword evidence="6 7" id="KW-0472">Membrane</keyword>
<dbReference type="Pfam" id="PF00528">
    <property type="entry name" value="BPD_transp_1"/>
    <property type="match status" value="1"/>
</dbReference>
<reference evidence="10" key="1">
    <citation type="submission" date="2014-11" db="EMBL/GenBank/DDBJ databases">
        <title>Hymenobacter sp. DG25B genome submission.</title>
        <authorList>
            <person name="Jung H.-Y."/>
            <person name="Kim M.K."/>
            <person name="Srinivasan S."/>
            <person name="Lim S."/>
        </authorList>
    </citation>
    <scope>NUCLEOTIDE SEQUENCE [LARGE SCALE GENOMIC DNA]</scope>
    <source>
        <strain evidence="10">DY59</strain>
    </source>
</reference>
<dbReference type="CDD" id="cd06261">
    <property type="entry name" value="TM_PBP2"/>
    <property type="match status" value="1"/>
</dbReference>
<dbReference type="InterPro" id="IPR045621">
    <property type="entry name" value="BPD_transp_1_N"/>
</dbReference>
<feature type="transmembrane region" description="Helical" evidence="7">
    <location>
        <begin position="256"/>
        <end position="282"/>
    </location>
</feature>
<evidence type="ECO:0000256" key="5">
    <source>
        <dbReference type="ARBA" id="ARBA00022989"/>
    </source>
</evidence>
<evidence type="ECO:0000313" key="10">
    <source>
        <dbReference type="Proteomes" id="UP000030634"/>
    </source>
</evidence>
<feature type="transmembrane region" description="Helical" evidence="7">
    <location>
        <begin position="101"/>
        <end position="123"/>
    </location>
</feature>
<keyword evidence="3" id="KW-1003">Cell membrane</keyword>
<evidence type="ECO:0000256" key="7">
    <source>
        <dbReference type="RuleBase" id="RU363032"/>
    </source>
</evidence>
<keyword evidence="5 7" id="KW-1133">Transmembrane helix</keyword>
<evidence type="ECO:0000259" key="8">
    <source>
        <dbReference type="PROSITE" id="PS50928"/>
    </source>
</evidence>
<comment type="subcellular location">
    <subcellularLocation>
        <location evidence="1 7">Cell membrane</location>
        <topology evidence="1 7">Multi-pass membrane protein</topology>
    </subcellularLocation>
</comment>
<gene>
    <name evidence="9" type="ORF">QR90_08910</name>
</gene>
<dbReference type="Proteomes" id="UP000030634">
    <property type="component" value="Chromosome"/>
</dbReference>
<feature type="domain" description="ABC transmembrane type-1" evidence="8">
    <location>
        <begin position="95"/>
        <end position="325"/>
    </location>
</feature>
<sequence>MVKFLFKRLGASLLVLFGVSILIFALARVIPGDPARIALGPTASAEQIAALRQDLHLDQPLIGQYAYFLQGVARGDLGQSLYSQRPVVTDIRTLFPATLELVLWSGVLMVVIGLPLGIVAARYRDRAPDQITRIIALLGVVTPAFVWAIVLMLVFAYWWGVMPVAGRLSDGMTPPRTITGLYVLDGLLTGNLAAVKDAAAHLVLPSLALALSGIGQAARMMRTSMVETYNKPYTELVRAYGLSERQINFKYALRPAMIPTLTVLGLDFASSLGGAFLIETVFGWPGIAQYGVKAVLAKDLNAIVGTVLVIAAFFLLINTLVDLLVASLNPRTRLQEAGS</sequence>
<dbReference type="PANTHER" id="PTHR43163:SF6">
    <property type="entry name" value="DIPEPTIDE TRANSPORT SYSTEM PERMEASE PROTEIN DPPB-RELATED"/>
    <property type="match status" value="1"/>
</dbReference>
<evidence type="ECO:0000256" key="4">
    <source>
        <dbReference type="ARBA" id="ARBA00022692"/>
    </source>
</evidence>
<dbReference type="KEGG" id="dsw:QR90_08910"/>
<dbReference type="HOGENOM" id="CLU_036879_0_3_0"/>
<dbReference type="Gene3D" id="1.10.3720.10">
    <property type="entry name" value="MetI-like"/>
    <property type="match status" value="1"/>
</dbReference>
<proteinExistence type="inferred from homology"/>
<evidence type="ECO:0000256" key="2">
    <source>
        <dbReference type="ARBA" id="ARBA00022448"/>
    </source>
</evidence>
<feature type="transmembrane region" description="Helical" evidence="7">
    <location>
        <begin position="302"/>
        <end position="325"/>
    </location>
</feature>
<comment type="similarity">
    <text evidence="7">Belongs to the binding-protein-dependent transport system permease family.</text>
</comment>
<dbReference type="GO" id="GO:0055085">
    <property type="term" value="P:transmembrane transport"/>
    <property type="evidence" value="ECO:0007669"/>
    <property type="project" value="InterPro"/>
</dbReference>
<protein>
    <submittedName>
        <fullName evidence="9">Peptide ABC transporter</fullName>
    </submittedName>
</protein>
<organism evidence="9 10">
    <name type="scientific">Deinococcus radiopugnans</name>
    <dbReference type="NCBI Taxonomy" id="57497"/>
    <lineage>
        <taxon>Bacteria</taxon>
        <taxon>Thermotogati</taxon>
        <taxon>Deinococcota</taxon>
        <taxon>Deinococci</taxon>
        <taxon>Deinococcales</taxon>
        <taxon>Deinococcaceae</taxon>
        <taxon>Deinococcus</taxon>
    </lineage>
</organism>
<feature type="transmembrane region" description="Helical" evidence="7">
    <location>
        <begin position="198"/>
        <end position="218"/>
    </location>
</feature>
<dbReference type="PROSITE" id="PS50928">
    <property type="entry name" value="ABC_TM1"/>
    <property type="match status" value="1"/>
</dbReference>
<dbReference type="PANTHER" id="PTHR43163">
    <property type="entry name" value="DIPEPTIDE TRANSPORT SYSTEM PERMEASE PROTEIN DPPB-RELATED"/>
    <property type="match status" value="1"/>
</dbReference>
<dbReference type="RefSeq" id="WP_039683951.1">
    <property type="nucleotide sequence ID" value="NZ_CP010028.1"/>
</dbReference>